<organism evidence="1 2">
    <name type="scientific">Obba rivulosa</name>
    <dbReference type="NCBI Taxonomy" id="1052685"/>
    <lineage>
        <taxon>Eukaryota</taxon>
        <taxon>Fungi</taxon>
        <taxon>Dikarya</taxon>
        <taxon>Basidiomycota</taxon>
        <taxon>Agaricomycotina</taxon>
        <taxon>Agaricomycetes</taxon>
        <taxon>Polyporales</taxon>
        <taxon>Gelatoporiaceae</taxon>
        <taxon>Obba</taxon>
    </lineage>
</organism>
<dbReference type="Gene3D" id="3.80.10.10">
    <property type="entry name" value="Ribonuclease Inhibitor"/>
    <property type="match status" value="1"/>
</dbReference>
<proteinExistence type="predicted"/>
<keyword evidence="2" id="KW-1185">Reference proteome</keyword>
<protein>
    <recommendedName>
        <fullName evidence="3">F-box domain-containing protein</fullName>
    </recommendedName>
</protein>
<dbReference type="InterPro" id="IPR032675">
    <property type="entry name" value="LRR_dom_sf"/>
</dbReference>
<accession>A0A8E2DTD5</accession>
<reference evidence="1 2" key="1">
    <citation type="submission" date="2016-07" db="EMBL/GenBank/DDBJ databases">
        <title>Draft genome of the white-rot fungus Obba rivulosa 3A-2.</title>
        <authorList>
            <consortium name="DOE Joint Genome Institute"/>
            <person name="Miettinen O."/>
            <person name="Riley R."/>
            <person name="Acob R."/>
            <person name="Barry K."/>
            <person name="Cullen D."/>
            <person name="De Vries R."/>
            <person name="Hainaut M."/>
            <person name="Hatakka A."/>
            <person name="Henrissat B."/>
            <person name="Hilden K."/>
            <person name="Kuo R."/>
            <person name="Labutti K."/>
            <person name="Lipzen A."/>
            <person name="Makela M.R."/>
            <person name="Sandor L."/>
            <person name="Spatafora J.W."/>
            <person name="Grigoriev I.V."/>
            <person name="Hibbett D.S."/>
        </authorList>
    </citation>
    <scope>NUCLEOTIDE SEQUENCE [LARGE SCALE GENOMIC DNA]</scope>
    <source>
        <strain evidence="1 2">3A-2</strain>
    </source>
</reference>
<dbReference type="EMBL" id="KV722336">
    <property type="protein sequence ID" value="OCH95343.1"/>
    <property type="molecule type" value="Genomic_DNA"/>
</dbReference>
<evidence type="ECO:0000313" key="1">
    <source>
        <dbReference type="EMBL" id="OCH95343.1"/>
    </source>
</evidence>
<evidence type="ECO:0000313" key="2">
    <source>
        <dbReference type="Proteomes" id="UP000250043"/>
    </source>
</evidence>
<sequence length="619" mass="71571">MPRLERFFETLIGFHEGSLDLTGRHQRRYEAHLKRFMSFVTDFYLAMQHASRVVVEQDLGRTVVKMTMYEFSAPAIIEEFRTKWNLSRSIGEDYYARQISKVMKAMKRLPPKFQKLCLLDLPPELHHYIMNLARIEEARSLGATCRTLREISISYIYERHDIILKFDILRNCGDSGELNGMSEEEGTTSLRAQAQEARAKFLSEIDFMLAHGDILRRMRTLTVKDDWLSVFKQRIDIHSASASYADYWQPIITGVEDLLQRVHLATFISGTFGLTSGMLTALAQMNTLHSLQLSDCPFQPILDELAILPRISSVMNLLLVFHREAGEHQLELLSLLPNVRCLVIKAFKNNPLCIPDTPEGFFQRCNPFRSLEHLEISELSREDIHRLASWMRASALSGGGLHLTHFKLDMSVGLDRDELMNLIDVLGMAPLRILIFEGISYAGLDLFDRLADMFPRLEALTLIRRENMLQTETKPCAWPHATWEYAPHLARFQCLKYFAWNFCIEPVFETTAWDLPLMESGFPEAEACDMLEWTREWDEHSSYEWKELARLFLSHCGTLEHIVFLHRIVSVLALDVERGMDGKVKVTSHQWDTPRRFEKYNPDGLGGIRAWFFPEPATS</sequence>
<dbReference type="AlphaFoldDB" id="A0A8E2DTD5"/>
<gene>
    <name evidence="1" type="ORF">OBBRIDRAFT_788220</name>
</gene>
<name>A0A8E2DTD5_9APHY</name>
<evidence type="ECO:0008006" key="3">
    <source>
        <dbReference type="Google" id="ProtNLM"/>
    </source>
</evidence>
<dbReference type="OrthoDB" id="2801112at2759"/>
<dbReference type="Proteomes" id="UP000250043">
    <property type="component" value="Unassembled WGS sequence"/>
</dbReference>